<evidence type="ECO:0000313" key="4">
    <source>
        <dbReference type="Proteomes" id="UP001163152"/>
    </source>
</evidence>
<dbReference type="AlphaFoldDB" id="A0A9E9CBQ7"/>
<keyword evidence="2" id="KW-0964">Secreted</keyword>
<comment type="subcellular location">
    <subcellularLocation>
        <location evidence="1">Secreted</location>
    </subcellularLocation>
</comment>
<dbReference type="InterPro" id="IPR018511">
    <property type="entry name" value="Hemolysin-typ_Ca-bd_CS"/>
</dbReference>
<protein>
    <submittedName>
        <fullName evidence="3">Calcium-binding protein</fullName>
    </submittedName>
</protein>
<dbReference type="KEGG" id="tsin:OXH18_05195"/>
<dbReference type="PANTHER" id="PTHR38340:SF1">
    <property type="entry name" value="S-LAYER PROTEIN"/>
    <property type="match status" value="1"/>
</dbReference>
<dbReference type="InterPro" id="IPR050557">
    <property type="entry name" value="RTX_toxin/Mannuronan_C5-epim"/>
</dbReference>
<keyword evidence="4" id="KW-1185">Reference proteome</keyword>
<proteinExistence type="predicted"/>
<dbReference type="EMBL" id="CP113797">
    <property type="protein sequence ID" value="WAL62792.1"/>
    <property type="molecule type" value="Genomic_DNA"/>
</dbReference>
<evidence type="ECO:0000256" key="1">
    <source>
        <dbReference type="ARBA" id="ARBA00004613"/>
    </source>
</evidence>
<sequence length="166" mass="17563">MNNQLLGNGGNDILLGLGGNDRLLGGDGNDVLQGGNGNDRLIGGKGDDRLIGGSGRDVLAGGKGKDRFVILQAKKSRDTIKDFNPADDTIQISRQGFGRDLNRGKIKSHQFVLGSRATDSRDRFIYDRSAGVLFFDPDGVGGASAIQVAKLSNRPNLGRTDIAIVL</sequence>
<dbReference type="Proteomes" id="UP001163152">
    <property type="component" value="Chromosome"/>
</dbReference>
<gene>
    <name evidence="3" type="ORF">OXH18_05195</name>
</gene>
<evidence type="ECO:0000256" key="2">
    <source>
        <dbReference type="ARBA" id="ARBA00022525"/>
    </source>
</evidence>
<reference evidence="3" key="1">
    <citation type="submission" date="2022-12" db="EMBL/GenBank/DDBJ databases">
        <title>Polyphasic identification of a Novel Hot-Spring Cyanobacterium Ocullathermofonsia sinensis gen nov. sp. nov. and Genomic Insights on its Adaptations to the Thermal Habitat.</title>
        <authorList>
            <person name="Daroch M."/>
            <person name="Tang J."/>
            <person name="Jiang Y."/>
        </authorList>
    </citation>
    <scope>NUCLEOTIDE SEQUENCE</scope>
    <source>
        <strain evidence="3">PKUAC-SCTA174</strain>
    </source>
</reference>
<dbReference type="PROSITE" id="PS00330">
    <property type="entry name" value="HEMOLYSIN_CALCIUM"/>
    <property type="match status" value="4"/>
</dbReference>
<dbReference type="InterPro" id="IPR001343">
    <property type="entry name" value="Hemolysn_Ca-bd"/>
</dbReference>
<dbReference type="PRINTS" id="PR00313">
    <property type="entry name" value="CABNDNGRPT"/>
</dbReference>
<dbReference type="GO" id="GO:0005509">
    <property type="term" value="F:calcium ion binding"/>
    <property type="evidence" value="ECO:0007669"/>
    <property type="project" value="InterPro"/>
</dbReference>
<dbReference type="InterPro" id="IPR011049">
    <property type="entry name" value="Serralysin-like_metalloprot_C"/>
</dbReference>
<evidence type="ECO:0000313" key="3">
    <source>
        <dbReference type="EMBL" id="WAL62792.1"/>
    </source>
</evidence>
<dbReference type="Pfam" id="PF00353">
    <property type="entry name" value="HemolysinCabind"/>
    <property type="match status" value="2"/>
</dbReference>
<organism evidence="3 4">
    <name type="scientific">Thermocoleostomius sinensis A174</name>
    <dbReference type="NCBI Taxonomy" id="2016057"/>
    <lineage>
        <taxon>Bacteria</taxon>
        <taxon>Bacillati</taxon>
        <taxon>Cyanobacteriota</taxon>
        <taxon>Cyanophyceae</taxon>
        <taxon>Oculatellales</taxon>
        <taxon>Oculatellaceae</taxon>
        <taxon>Thermocoleostomius</taxon>
    </lineage>
</organism>
<dbReference type="GO" id="GO:0005576">
    <property type="term" value="C:extracellular region"/>
    <property type="evidence" value="ECO:0007669"/>
    <property type="project" value="UniProtKB-SubCell"/>
</dbReference>
<accession>A0A9E9CBQ7</accession>
<dbReference type="Gene3D" id="2.150.10.10">
    <property type="entry name" value="Serralysin-like metalloprotease, C-terminal"/>
    <property type="match status" value="1"/>
</dbReference>
<dbReference type="SUPFAM" id="SSF51120">
    <property type="entry name" value="beta-Roll"/>
    <property type="match status" value="1"/>
</dbReference>
<name>A0A9E9CBQ7_9CYAN</name>
<dbReference type="PANTHER" id="PTHR38340">
    <property type="entry name" value="S-LAYER PROTEIN"/>
    <property type="match status" value="1"/>
</dbReference>